<keyword evidence="6" id="KW-0732">Signal</keyword>
<reference evidence="10" key="1">
    <citation type="submission" date="2018-06" db="EMBL/GenBank/DDBJ databases">
        <title>Genome assembly of Danube salmon.</title>
        <authorList>
            <person name="Macqueen D.J."/>
            <person name="Gundappa M.K."/>
        </authorList>
    </citation>
    <scope>NUCLEOTIDE SEQUENCE [LARGE SCALE GENOMIC DNA]</scope>
</reference>
<comment type="similarity">
    <text evidence="1">Belongs to the CRELD family.</text>
</comment>
<keyword evidence="5" id="KW-0812">Transmembrane</keyword>
<dbReference type="Proteomes" id="UP000314982">
    <property type="component" value="Unassembled WGS sequence"/>
</dbReference>
<dbReference type="SMART" id="SM00261">
    <property type="entry name" value="FU"/>
    <property type="match status" value="2"/>
</dbReference>
<keyword evidence="5" id="KW-0472">Membrane</keyword>
<dbReference type="PROSITE" id="PS01187">
    <property type="entry name" value="EGF_CA"/>
    <property type="match status" value="2"/>
</dbReference>
<evidence type="ECO:0000256" key="6">
    <source>
        <dbReference type="SAM" id="SignalP"/>
    </source>
</evidence>
<feature type="domain" description="EGF-like" evidence="8">
    <location>
        <begin position="72"/>
        <end position="115"/>
    </location>
</feature>
<feature type="transmembrane region" description="Helical" evidence="5">
    <location>
        <begin position="252"/>
        <end position="270"/>
    </location>
</feature>
<dbReference type="SUPFAM" id="SSF57196">
    <property type="entry name" value="EGF/Laminin"/>
    <property type="match status" value="1"/>
</dbReference>
<evidence type="ECO:0000259" key="8">
    <source>
        <dbReference type="SMART" id="SM00181"/>
    </source>
</evidence>
<keyword evidence="10" id="KW-1185">Reference proteome</keyword>
<sequence length="284" mass="30782">MRTVWPLLAAGLYSVLSQVVLVRGCPDSCKECSGPQNDLCLACRTGWTLHDNTCVDIDECGTELGQCPPNTYCFNTEGNYQCKGCDQACVGCMGAGPARCRKCATGYRLTGAKCLGKWRSLCRRMCTVCIRGCVCVCLSLSLSGCLSVCMILSPEVFLSLSPSDIDECSERVLACSGLDEICTNLDGSFHCDCAEDFTRKNNVCVQKQLPRGVGEKGLFEDVQDEEVEVLQQMFFGVLLCALATLAAKGDMVFTSIFMGGVAAMAGYWLIDRGDRVLDSFLKGR</sequence>
<evidence type="ECO:0000256" key="3">
    <source>
        <dbReference type="ARBA" id="ARBA00022737"/>
    </source>
</evidence>
<reference evidence="9" key="2">
    <citation type="submission" date="2025-08" db="UniProtKB">
        <authorList>
            <consortium name="Ensembl"/>
        </authorList>
    </citation>
    <scope>IDENTIFICATION</scope>
</reference>
<evidence type="ECO:0000256" key="5">
    <source>
        <dbReference type="SAM" id="Phobius"/>
    </source>
</evidence>
<keyword evidence="2" id="KW-0245">EGF-like domain</keyword>
<dbReference type="PANTHER" id="PTHR24034">
    <property type="entry name" value="EGF-LIKE DOMAIN-CONTAINING PROTEIN"/>
    <property type="match status" value="1"/>
</dbReference>
<dbReference type="Gene3D" id="2.10.220.10">
    <property type="entry name" value="Hormone Receptor, Insulin-like Growth Factor Receptor 1, Chain A, domain 2"/>
    <property type="match status" value="1"/>
</dbReference>
<dbReference type="InterPro" id="IPR009030">
    <property type="entry name" value="Growth_fac_rcpt_cys_sf"/>
</dbReference>
<dbReference type="Ensembl" id="ENSHHUT00000071263.1">
    <property type="protein sequence ID" value="ENSHHUP00000068950.1"/>
    <property type="gene ID" value="ENSHHUG00000040642.1"/>
</dbReference>
<evidence type="ECO:0000256" key="1">
    <source>
        <dbReference type="ARBA" id="ARBA00005897"/>
    </source>
</evidence>
<evidence type="ECO:0000313" key="10">
    <source>
        <dbReference type="Proteomes" id="UP000314982"/>
    </source>
</evidence>
<keyword evidence="5" id="KW-1133">Transmembrane helix</keyword>
<dbReference type="InterPro" id="IPR049883">
    <property type="entry name" value="NOTCH1_EGF-like"/>
</dbReference>
<dbReference type="InterPro" id="IPR000152">
    <property type="entry name" value="EGF-type_Asp/Asn_hydroxyl_site"/>
</dbReference>
<feature type="domain" description="EGF-like calcium-binding" evidence="7">
    <location>
        <begin position="164"/>
        <end position="205"/>
    </location>
</feature>
<evidence type="ECO:0000256" key="2">
    <source>
        <dbReference type="ARBA" id="ARBA00022536"/>
    </source>
</evidence>
<evidence type="ECO:0000256" key="4">
    <source>
        <dbReference type="ARBA" id="ARBA00023157"/>
    </source>
</evidence>
<dbReference type="STRING" id="62062.ENSHHUP00000068950"/>
<dbReference type="CDD" id="cd00054">
    <property type="entry name" value="EGF_CA"/>
    <property type="match status" value="1"/>
</dbReference>
<keyword evidence="3" id="KW-0677">Repeat</keyword>
<organism evidence="9 10">
    <name type="scientific">Hucho hucho</name>
    <name type="common">huchen</name>
    <dbReference type="NCBI Taxonomy" id="62062"/>
    <lineage>
        <taxon>Eukaryota</taxon>
        <taxon>Metazoa</taxon>
        <taxon>Chordata</taxon>
        <taxon>Craniata</taxon>
        <taxon>Vertebrata</taxon>
        <taxon>Euteleostomi</taxon>
        <taxon>Actinopterygii</taxon>
        <taxon>Neopterygii</taxon>
        <taxon>Teleostei</taxon>
        <taxon>Protacanthopterygii</taxon>
        <taxon>Salmoniformes</taxon>
        <taxon>Salmonidae</taxon>
        <taxon>Salmoninae</taxon>
        <taxon>Hucho</taxon>
    </lineage>
</organism>
<feature type="domain" description="EGF-like calcium-binding" evidence="7">
    <location>
        <begin position="56"/>
        <end position="101"/>
    </location>
</feature>
<dbReference type="GO" id="GO:0005509">
    <property type="term" value="F:calcium ion binding"/>
    <property type="evidence" value="ECO:0007669"/>
    <property type="project" value="InterPro"/>
</dbReference>
<dbReference type="SUPFAM" id="SSF57184">
    <property type="entry name" value="Growth factor receptor domain"/>
    <property type="match status" value="1"/>
</dbReference>
<proteinExistence type="inferred from homology"/>
<evidence type="ECO:0000313" key="9">
    <source>
        <dbReference type="Ensembl" id="ENSHHUP00000068950.1"/>
    </source>
</evidence>
<dbReference type="PANTHER" id="PTHR24034:SF114">
    <property type="entry name" value="PROTEIN DISULFIDE ISOMERASE CRELD1"/>
    <property type="match status" value="1"/>
</dbReference>
<keyword evidence="4" id="KW-1015">Disulfide bond</keyword>
<dbReference type="SMART" id="SM00179">
    <property type="entry name" value="EGF_CA"/>
    <property type="match status" value="2"/>
</dbReference>
<dbReference type="InterPro" id="IPR006212">
    <property type="entry name" value="Furin_repeat"/>
</dbReference>
<dbReference type="InterPro" id="IPR001881">
    <property type="entry name" value="EGF-like_Ca-bd_dom"/>
</dbReference>
<name>A0A4W5Q4Y4_9TELE</name>
<dbReference type="InterPro" id="IPR000742">
    <property type="entry name" value="EGF"/>
</dbReference>
<dbReference type="AlphaFoldDB" id="A0A4W5Q4Y4"/>
<dbReference type="Gene3D" id="2.10.25.10">
    <property type="entry name" value="Laminin"/>
    <property type="match status" value="1"/>
</dbReference>
<dbReference type="GeneTree" id="ENSGT00940000167672"/>
<feature type="signal peptide" evidence="6">
    <location>
        <begin position="1"/>
        <end position="17"/>
    </location>
</feature>
<dbReference type="CDD" id="cd00064">
    <property type="entry name" value="FU"/>
    <property type="match status" value="1"/>
</dbReference>
<dbReference type="Pfam" id="PF07645">
    <property type="entry name" value="EGF_CA"/>
    <property type="match status" value="2"/>
</dbReference>
<dbReference type="InterPro" id="IPR050751">
    <property type="entry name" value="ECM_structural_protein"/>
</dbReference>
<accession>A0A4W5Q4Y4</accession>
<dbReference type="SMART" id="SM00181">
    <property type="entry name" value="EGF"/>
    <property type="match status" value="3"/>
</dbReference>
<evidence type="ECO:0000259" key="7">
    <source>
        <dbReference type="SMART" id="SM00179"/>
    </source>
</evidence>
<protein>
    <recommendedName>
        <fullName evidence="11">EGF-like domain-containing protein</fullName>
    </recommendedName>
</protein>
<feature type="domain" description="EGF-like" evidence="8">
    <location>
        <begin position="24"/>
        <end position="55"/>
    </location>
</feature>
<dbReference type="InterPro" id="IPR018097">
    <property type="entry name" value="EGF_Ca-bd_CS"/>
</dbReference>
<evidence type="ECO:0008006" key="11">
    <source>
        <dbReference type="Google" id="ProtNLM"/>
    </source>
</evidence>
<dbReference type="PROSITE" id="PS00010">
    <property type="entry name" value="ASX_HYDROXYL"/>
    <property type="match status" value="1"/>
</dbReference>
<reference evidence="9" key="3">
    <citation type="submission" date="2025-09" db="UniProtKB">
        <authorList>
            <consortium name="Ensembl"/>
        </authorList>
    </citation>
    <scope>IDENTIFICATION</scope>
</reference>
<feature type="domain" description="EGF-like" evidence="8">
    <location>
        <begin position="167"/>
        <end position="205"/>
    </location>
</feature>
<feature type="chain" id="PRO_5021384447" description="EGF-like domain-containing protein" evidence="6">
    <location>
        <begin position="18"/>
        <end position="284"/>
    </location>
</feature>